<evidence type="ECO:0000313" key="1">
    <source>
        <dbReference type="EMBL" id="CAG9989784.1"/>
    </source>
</evidence>
<gene>
    <name evidence="1" type="ORF">CBYS24578_00005431</name>
</gene>
<proteinExistence type="predicted"/>
<name>A0A9N9UII7_9HYPO</name>
<evidence type="ECO:0000313" key="2">
    <source>
        <dbReference type="Proteomes" id="UP000754883"/>
    </source>
</evidence>
<reference evidence="2" key="1">
    <citation type="submission" date="2019-06" db="EMBL/GenBank/DDBJ databases">
        <authorList>
            <person name="Broberg M."/>
        </authorList>
    </citation>
    <scope>NUCLEOTIDE SEQUENCE [LARGE SCALE GENOMIC DNA]</scope>
</reference>
<dbReference type="Proteomes" id="UP000754883">
    <property type="component" value="Unassembled WGS sequence"/>
</dbReference>
<comment type="caution">
    <text evidence="1">The sequence shown here is derived from an EMBL/GenBank/DDBJ whole genome shotgun (WGS) entry which is preliminary data.</text>
</comment>
<dbReference type="OrthoDB" id="5120609at2759"/>
<reference evidence="1 2" key="2">
    <citation type="submission" date="2021-10" db="EMBL/GenBank/DDBJ databases">
        <authorList>
            <person name="Piombo E."/>
        </authorList>
    </citation>
    <scope>NUCLEOTIDE SEQUENCE [LARGE SCALE GENOMIC DNA]</scope>
</reference>
<keyword evidence="2" id="KW-1185">Reference proteome</keyword>
<accession>A0A9N9UII7</accession>
<protein>
    <submittedName>
        <fullName evidence="1">Uncharacterized protein</fullName>
    </submittedName>
</protein>
<dbReference type="EMBL" id="CABFNO020001467">
    <property type="protein sequence ID" value="CAG9989784.1"/>
    <property type="molecule type" value="Genomic_DNA"/>
</dbReference>
<dbReference type="AlphaFoldDB" id="A0A9N9UII7"/>
<sequence length="240" mass="26880">MDAIFETAFAQLGHPPGSIGGTSLLPNDSQQLGTQAMINTVSRFMNVPQTPDHVTAELLGSILVERYFIEYADFIPPSVANEHRFLTNRAATLGNCEAYHHYQTPASLRSWWASMIRSVQDEAAPLGALIRLMAEGEFNPEVGVFRDMMSSTRHFVLAAATCGEHDWAGVFANVEDYVHHGTRRYTGIRHLVESGRVEEAKGRVDSDEAMLDARLYGPWEQFIQPLREAILKFRHEHGLL</sequence>
<organism evidence="1 2">
    <name type="scientific">Clonostachys byssicola</name>
    <dbReference type="NCBI Taxonomy" id="160290"/>
    <lineage>
        <taxon>Eukaryota</taxon>
        <taxon>Fungi</taxon>
        <taxon>Dikarya</taxon>
        <taxon>Ascomycota</taxon>
        <taxon>Pezizomycotina</taxon>
        <taxon>Sordariomycetes</taxon>
        <taxon>Hypocreomycetidae</taxon>
        <taxon>Hypocreales</taxon>
        <taxon>Bionectriaceae</taxon>
        <taxon>Clonostachys</taxon>
    </lineage>
</organism>